<name>A0AA35YYM3_LACSI</name>
<protein>
    <recommendedName>
        <fullName evidence="3">GTP diphosphokinase</fullName>
    </recommendedName>
</protein>
<reference evidence="1" key="1">
    <citation type="submission" date="2023-04" db="EMBL/GenBank/DDBJ databases">
        <authorList>
            <person name="Vijverberg K."/>
            <person name="Xiong W."/>
            <person name="Schranz E."/>
        </authorList>
    </citation>
    <scope>NUCLEOTIDE SEQUENCE</scope>
</reference>
<evidence type="ECO:0000313" key="2">
    <source>
        <dbReference type="Proteomes" id="UP001177003"/>
    </source>
</evidence>
<dbReference type="Pfam" id="PF13328">
    <property type="entry name" value="HD_4"/>
    <property type="match status" value="1"/>
</dbReference>
<keyword evidence="2" id="KW-1185">Reference proteome</keyword>
<proteinExistence type="predicted"/>
<dbReference type="Gene3D" id="1.10.3210.10">
    <property type="entry name" value="Hypothetical protein af1432"/>
    <property type="match status" value="1"/>
</dbReference>
<dbReference type="PANTHER" id="PTHR21262">
    <property type="entry name" value="GUANOSINE-3',5'-BIS DIPHOSPHATE 3'-PYROPHOSPHOHYDROLASE"/>
    <property type="match status" value="1"/>
</dbReference>
<dbReference type="SUPFAM" id="SSF109604">
    <property type="entry name" value="HD-domain/PDEase-like"/>
    <property type="match status" value="1"/>
</dbReference>
<dbReference type="Proteomes" id="UP001177003">
    <property type="component" value="Chromosome 4"/>
</dbReference>
<dbReference type="AlphaFoldDB" id="A0AA35YYM3"/>
<gene>
    <name evidence="1" type="ORF">LSALG_LOCUS21894</name>
</gene>
<dbReference type="EMBL" id="OX465080">
    <property type="protein sequence ID" value="CAI9282247.1"/>
    <property type="molecule type" value="Genomic_DNA"/>
</dbReference>
<dbReference type="PANTHER" id="PTHR21262:SF31">
    <property type="entry name" value="GTP PYROPHOSPHOKINASE"/>
    <property type="match status" value="1"/>
</dbReference>
<evidence type="ECO:0000313" key="1">
    <source>
        <dbReference type="EMBL" id="CAI9282247.1"/>
    </source>
</evidence>
<evidence type="ECO:0008006" key="3">
    <source>
        <dbReference type="Google" id="ProtNLM"/>
    </source>
</evidence>
<accession>A0AA35YYM3</accession>
<dbReference type="GO" id="GO:0009507">
    <property type="term" value="C:chloroplast"/>
    <property type="evidence" value="ECO:0007669"/>
    <property type="project" value="TreeGrafter"/>
</dbReference>
<sequence length="183" mass="20491">MQKQRSVFVDDPRVVLIKLADRLHNMRTIYALPSGKAKAVAQDTLVIWCSLASRLGHWALKAELEDLCFAVLQPQIFQQMRSDLASLWTPSNSSSRVGNLRRLSAKSSSNPEYEASTEDVVVSMKDLLQAVIPFDLLLDRRKRFGHQLMASLTITLSIQSQADISAWSRKLTLGSLNKNAEHA</sequence>
<organism evidence="1 2">
    <name type="scientific">Lactuca saligna</name>
    <name type="common">Willowleaf lettuce</name>
    <dbReference type="NCBI Taxonomy" id="75948"/>
    <lineage>
        <taxon>Eukaryota</taxon>
        <taxon>Viridiplantae</taxon>
        <taxon>Streptophyta</taxon>
        <taxon>Embryophyta</taxon>
        <taxon>Tracheophyta</taxon>
        <taxon>Spermatophyta</taxon>
        <taxon>Magnoliopsida</taxon>
        <taxon>eudicotyledons</taxon>
        <taxon>Gunneridae</taxon>
        <taxon>Pentapetalae</taxon>
        <taxon>asterids</taxon>
        <taxon>campanulids</taxon>
        <taxon>Asterales</taxon>
        <taxon>Asteraceae</taxon>
        <taxon>Cichorioideae</taxon>
        <taxon>Cichorieae</taxon>
        <taxon>Lactucinae</taxon>
        <taxon>Lactuca</taxon>
    </lineage>
</organism>